<feature type="transmembrane region" description="Helical" evidence="1">
    <location>
        <begin position="87"/>
        <end position="116"/>
    </location>
</feature>
<feature type="transmembrane region" description="Helical" evidence="1">
    <location>
        <begin position="176"/>
        <end position="200"/>
    </location>
</feature>
<protein>
    <submittedName>
        <fullName evidence="2">Uncharacterized protein</fullName>
    </submittedName>
</protein>
<keyword evidence="1" id="KW-1133">Transmembrane helix</keyword>
<organism evidence="2 3">
    <name type="scientific">Gracilibacillus oryzae</name>
    <dbReference type="NCBI Taxonomy" id="1672701"/>
    <lineage>
        <taxon>Bacteria</taxon>
        <taxon>Bacillati</taxon>
        <taxon>Bacillota</taxon>
        <taxon>Bacilli</taxon>
        <taxon>Bacillales</taxon>
        <taxon>Bacillaceae</taxon>
        <taxon>Gracilibacillus</taxon>
    </lineage>
</organism>
<dbReference type="AlphaFoldDB" id="A0A7C8GUM8"/>
<gene>
    <name evidence="2" type="ORF">F9U64_07975</name>
</gene>
<comment type="caution">
    <text evidence="2">The sequence shown here is derived from an EMBL/GenBank/DDBJ whole genome shotgun (WGS) entry which is preliminary data.</text>
</comment>
<dbReference type="EMBL" id="WEID01000036">
    <property type="protein sequence ID" value="KAB8137734.1"/>
    <property type="molecule type" value="Genomic_DNA"/>
</dbReference>
<reference evidence="2 3" key="1">
    <citation type="submission" date="2019-10" db="EMBL/GenBank/DDBJ databases">
        <title>Gracilibacillus sp. nov. isolated from rice seeds.</title>
        <authorList>
            <person name="He S."/>
        </authorList>
    </citation>
    <scope>NUCLEOTIDE SEQUENCE [LARGE SCALE GENOMIC DNA]</scope>
    <source>
        <strain evidence="2 3">TD8</strain>
    </source>
</reference>
<keyword evidence="1" id="KW-0812">Transmembrane</keyword>
<evidence type="ECO:0000313" key="3">
    <source>
        <dbReference type="Proteomes" id="UP000480246"/>
    </source>
</evidence>
<feature type="transmembrane region" description="Helical" evidence="1">
    <location>
        <begin position="12"/>
        <end position="30"/>
    </location>
</feature>
<dbReference type="RefSeq" id="WP_153402469.1">
    <property type="nucleotide sequence ID" value="NZ_ML762427.1"/>
</dbReference>
<feature type="transmembrane region" description="Helical" evidence="1">
    <location>
        <begin position="147"/>
        <end position="169"/>
    </location>
</feature>
<feature type="transmembrane region" description="Helical" evidence="1">
    <location>
        <begin position="42"/>
        <end position="66"/>
    </location>
</feature>
<dbReference type="Proteomes" id="UP000480246">
    <property type="component" value="Unassembled WGS sequence"/>
</dbReference>
<evidence type="ECO:0000313" key="2">
    <source>
        <dbReference type="EMBL" id="KAB8137734.1"/>
    </source>
</evidence>
<evidence type="ECO:0000256" key="1">
    <source>
        <dbReference type="SAM" id="Phobius"/>
    </source>
</evidence>
<proteinExistence type="predicted"/>
<name>A0A7C8GUM8_9BACI</name>
<keyword evidence="3" id="KW-1185">Reference proteome</keyword>
<keyword evidence="1" id="KW-0472">Membrane</keyword>
<accession>A0A7C8GUM8</accession>
<sequence>MISLIKREWKGYLGSPLIFLIIIFLLYSYAERQETNETYEIYLLRVLTYYHLLIFCMIPVFLLSIYRNLSDDLSYVLIRFTKFASYFYTKWLGIFMFSAFFVALQVITVCLVGIGLPIGNYFSESLPAADTLFQTFKNSFSTPLATLIYSSVYMVAGLSFVGITITTLYHFFDRRFVVILIMFVYLVMIVGLKIEAIGNLPFITMNRYIILHHNIIMPNGVLWSITGMISLTFIQSIIIQKAWHWKETGK</sequence>
<dbReference type="OrthoDB" id="1958056at2"/>
<feature type="transmembrane region" description="Helical" evidence="1">
    <location>
        <begin position="220"/>
        <end position="239"/>
    </location>
</feature>